<proteinExistence type="inferred from homology"/>
<dbReference type="EMBL" id="CP012898">
    <property type="protein sequence ID" value="ALJ06281.1"/>
    <property type="molecule type" value="Genomic_DNA"/>
</dbReference>
<evidence type="ECO:0000256" key="4">
    <source>
        <dbReference type="ARBA" id="ARBA00022496"/>
    </source>
</evidence>
<dbReference type="AlphaFoldDB" id="A0A0P0CJ88"/>
<keyword evidence="8 12" id="KW-0798">TonB box</keyword>
<evidence type="ECO:0000256" key="12">
    <source>
        <dbReference type="RuleBase" id="RU003357"/>
    </source>
</evidence>
<dbReference type="Gene3D" id="2.40.170.20">
    <property type="entry name" value="TonB-dependent receptor, beta-barrel domain"/>
    <property type="match status" value="1"/>
</dbReference>
<dbReference type="SUPFAM" id="SSF56935">
    <property type="entry name" value="Porins"/>
    <property type="match status" value="1"/>
</dbReference>
<evidence type="ECO:0000256" key="10">
    <source>
        <dbReference type="ARBA" id="ARBA00023237"/>
    </source>
</evidence>
<dbReference type="KEGG" id="ahz:APS56_14555"/>
<dbReference type="Pfam" id="PF00593">
    <property type="entry name" value="TonB_dep_Rec_b-barrel"/>
    <property type="match status" value="1"/>
</dbReference>
<evidence type="ECO:0000256" key="5">
    <source>
        <dbReference type="ARBA" id="ARBA00022692"/>
    </source>
</evidence>
<keyword evidence="16" id="KW-1185">Reference proteome</keyword>
<evidence type="ECO:0000313" key="16">
    <source>
        <dbReference type="Proteomes" id="UP000057981"/>
    </source>
</evidence>
<keyword evidence="5 11" id="KW-0812">Transmembrane</keyword>
<keyword evidence="6" id="KW-0408">Iron</keyword>
<gene>
    <name evidence="15" type="ORF">APS56_14555</name>
</gene>
<feature type="domain" description="TonB-dependent receptor plug" evidence="14">
    <location>
        <begin position="121"/>
        <end position="227"/>
    </location>
</feature>
<evidence type="ECO:0000256" key="11">
    <source>
        <dbReference type="PROSITE-ProRule" id="PRU01360"/>
    </source>
</evidence>
<dbReference type="InterPro" id="IPR036942">
    <property type="entry name" value="Beta-barrel_TonB_sf"/>
</dbReference>
<dbReference type="InterPro" id="IPR039426">
    <property type="entry name" value="TonB-dep_rcpt-like"/>
</dbReference>
<dbReference type="Gene3D" id="2.170.130.10">
    <property type="entry name" value="TonB-dependent receptor, plug domain"/>
    <property type="match status" value="1"/>
</dbReference>
<evidence type="ECO:0000256" key="2">
    <source>
        <dbReference type="ARBA" id="ARBA00022448"/>
    </source>
</evidence>
<dbReference type="STRING" id="1736674.APS56_14555"/>
<dbReference type="InterPro" id="IPR000531">
    <property type="entry name" value="Beta-barrel_TonB"/>
</dbReference>
<evidence type="ECO:0000259" key="14">
    <source>
        <dbReference type="Pfam" id="PF07715"/>
    </source>
</evidence>
<dbReference type="PROSITE" id="PS52016">
    <property type="entry name" value="TONB_DEPENDENT_REC_3"/>
    <property type="match status" value="1"/>
</dbReference>
<evidence type="ECO:0000256" key="7">
    <source>
        <dbReference type="ARBA" id="ARBA00023065"/>
    </source>
</evidence>
<dbReference type="RefSeq" id="WP_054729896.1">
    <property type="nucleotide sequence ID" value="NZ_CP012898.1"/>
</dbReference>
<protein>
    <submittedName>
        <fullName evidence="15">TonB-dependent receptor</fullName>
    </submittedName>
</protein>
<dbReference type="Pfam" id="PF07715">
    <property type="entry name" value="Plug"/>
    <property type="match status" value="1"/>
</dbReference>
<keyword evidence="15" id="KW-0675">Receptor</keyword>
<keyword evidence="2 11" id="KW-0813">Transport</keyword>
<keyword evidence="10 11" id="KW-0998">Cell outer membrane</keyword>
<evidence type="ECO:0000259" key="13">
    <source>
        <dbReference type="Pfam" id="PF00593"/>
    </source>
</evidence>
<feature type="domain" description="TonB-dependent receptor-like beta-barrel" evidence="13">
    <location>
        <begin position="293"/>
        <end position="728"/>
    </location>
</feature>
<comment type="subcellular location">
    <subcellularLocation>
        <location evidence="1 11">Cell outer membrane</location>
        <topology evidence="1 11">Multi-pass membrane protein</topology>
    </subcellularLocation>
</comment>
<reference evidence="15 16" key="1">
    <citation type="submission" date="2015-10" db="EMBL/GenBank/DDBJ databases">
        <authorList>
            <person name="Gilbert D.G."/>
        </authorList>
    </citation>
    <scope>NUCLEOTIDE SEQUENCE [LARGE SCALE GENOMIC DNA]</scope>
    <source>
        <strain evidence="16">HZ-22</strain>
    </source>
</reference>
<evidence type="ECO:0000256" key="9">
    <source>
        <dbReference type="ARBA" id="ARBA00023136"/>
    </source>
</evidence>
<evidence type="ECO:0000256" key="3">
    <source>
        <dbReference type="ARBA" id="ARBA00022452"/>
    </source>
</evidence>
<evidence type="ECO:0000313" key="15">
    <source>
        <dbReference type="EMBL" id="ALJ06281.1"/>
    </source>
</evidence>
<dbReference type="PANTHER" id="PTHR32552">
    <property type="entry name" value="FERRICHROME IRON RECEPTOR-RELATED"/>
    <property type="match status" value="1"/>
</dbReference>
<accession>A0A0P0CJ88</accession>
<evidence type="ECO:0000256" key="1">
    <source>
        <dbReference type="ARBA" id="ARBA00004571"/>
    </source>
</evidence>
<dbReference type="OrthoDB" id="9782587at2"/>
<name>A0A0P0CJ88_9FLAO</name>
<organism evidence="15 16">
    <name type="scientific">Pseudalgibacter alginicilyticus</name>
    <dbReference type="NCBI Taxonomy" id="1736674"/>
    <lineage>
        <taxon>Bacteria</taxon>
        <taxon>Pseudomonadati</taxon>
        <taxon>Bacteroidota</taxon>
        <taxon>Flavobacteriia</taxon>
        <taxon>Flavobacteriales</taxon>
        <taxon>Flavobacteriaceae</taxon>
        <taxon>Pseudalgibacter</taxon>
    </lineage>
</organism>
<comment type="similarity">
    <text evidence="11 12">Belongs to the TonB-dependent receptor family.</text>
</comment>
<evidence type="ECO:0000256" key="6">
    <source>
        <dbReference type="ARBA" id="ARBA00023004"/>
    </source>
</evidence>
<dbReference type="GO" id="GO:0009279">
    <property type="term" value="C:cell outer membrane"/>
    <property type="evidence" value="ECO:0007669"/>
    <property type="project" value="UniProtKB-SubCell"/>
</dbReference>
<keyword evidence="7" id="KW-0406">Ion transport</keyword>
<dbReference type="InterPro" id="IPR012910">
    <property type="entry name" value="Plug_dom"/>
</dbReference>
<evidence type="ECO:0000256" key="8">
    <source>
        <dbReference type="ARBA" id="ARBA00023077"/>
    </source>
</evidence>
<keyword evidence="4" id="KW-0410">Iron transport</keyword>
<keyword evidence="3 11" id="KW-1134">Transmembrane beta strand</keyword>
<dbReference type="PROSITE" id="PS51257">
    <property type="entry name" value="PROKAR_LIPOPROTEIN"/>
    <property type="match status" value="1"/>
</dbReference>
<dbReference type="Proteomes" id="UP000057981">
    <property type="component" value="Chromosome"/>
</dbReference>
<dbReference type="PATRIC" id="fig|1736674.3.peg.2973"/>
<dbReference type="InterPro" id="IPR037066">
    <property type="entry name" value="Plug_dom_sf"/>
</dbReference>
<dbReference type="GO" id="GO:0006826">
    <property type="term" value="P:iron ion transport"/>
    <property type="evidence" value="ECO:0007669"/>
    <property type="project" value="UniProtKB-KW"/>
</dbReference>
<sequence>MTKNPIQTIRKSCLFLWILIFSCQYNFSQKNIKVKIIDGTNRIPLSHVQIKNLKTNIYSNSNEFGEFTIPNTGNYEFRKIGYISKEIQISNSDFIIIQLDINPSELDEVFVSSNHLPLHLKKAVSSIQIVSSEDINRANNTNINSALNRVTGVFMQTAALNTNRISIRGIGTRNLYGTSKIRAYFQDIPLTSGNGNTNIEDFELGAITKMEIIKGAASSIYGAGLGGTIHLQPQNAYLNQTNLQSELTIGSFGLMKGLININHGTNKHSFRAIYSNTHSDGFRENNKYDRQTFTINTNHFISQKDNLNLFISLVNLKAFIPSSINENDFINNPKSAAFTWKQAKGYEDSQRGVFGLSWNHQYHNNLKQLTSIFTSFKKSYEPRPFDILEENTNAFGLRSRLIGNLKLFKNNLHWTIGGEFFRDTNQWGNFENLYENFPTGTGSVEGNRFSDFKEERSYYNLFFETNYSITKKTTVSIGLNFNDTSYNLEDRFPDSSPNQSGSYNFENKLSPKFGISQLVTENISLYSNISHGFSPPSLEETLLPDGLINTNIKPETGWNYEIGSRGSILKNKLQFNAAIFQMAIKNLLVARRTADDQYIGINAGKTRHDGLELSLNYKIMNTDAINLKSFISYTKNNFKFKKFIDDTSDYSGNKLTGVPSNIFNVGIDINSKLGIYGNINYQHIGSMPITDSNSLFSDAYNLTNLKIGYQILMAQKLTLNVFLGVDNIFNEAFASQILINASGFGGSAPRYYYPGNPVNYFSGIHISYKI</sequence>
<dbReference type="PANTHER" id="PTHR32552:SF81">
    <property type="entry name" value="TONB-DEPENDENT OUTER MEMBRANE RECEPTOR"/>
    <property type="match status" value="1"/>
</dbReference>
<keyword evidence="9 11" id="KW-0472">Membrane</keyword>